<evidence type="ECO:0000256" key="1">
    <source>
        <dbReference type="SAM" id="MobiDB-lite"/>
    </source>
</evidence>
<keyword evidence="3" id="KW-1185">Reference proteome</keyword>
<accession>A0AAV5MKI6</accession>
<protein>
    <submittedName>
        <fullName evidence="2">Uncharacterized protein</fullName>
    </submittedName>
</protein>
<sequence length="42" mass="4903">MVLTHIWTNNGPNSNTDRSWFEYRGQRGGMSLDEKKNSGRDF</sequence>
<feature type="compositionally biased region" description="Polar residues" evidence="1">
    <location>
        <begin position="1"/>
        <end position="18"/>
    </location>
</feature>
<name>A0AAV5MKI6_9ROSI</name>
<evidence type="ECO:0000313" key="2">
    <source>
        <dbReference type="EMBL" id="GKV49353.1"/>
    </source>
</evidence>
<dbReference type="EMBL" id="BPVZ01000296">
    <property type="protein sequence ID" value="GKV49353.1"/>
    <property type="molecule type" value="Genomic_DNA"/>
</dbReference>
<comment type="caution">
    <text evidence="2">The sequence shown here is derived from an EMBL/GenBank/DDBJ whole genome shotgun (WGS) entry which is preliminary data.</text>
</comment>
<proteinExistence type="predicted"/>
<gene>
    <name evidence="2" type="ORF">SLEP1_g56108</name>
</gene>
<feature type="region of interest" description="Disordered" evidence="1">
    <location>
        <begin position="1"/>
        <end position="22"/>
    </location>
</feature>
<dbReference type="AlphaFoldDB" id="A0AAV5MKI6"/>
<evidence type="ECO:0000313" key="3">
    <source>
        <dbReference type="Proteomes" id="UP001054252"/>
    </source>
</evidence>
<organism evidence="2 3">
    <name type="scientific">Rubroshorea leprosula</name>
    <dbReference type="NCBI Taxonomy" id="152421"/>
    <lineage>
        <taxon>Eukaryota</taxon>
        <taxon>Viridiplantae</taxon>
        <taxon>Streptophyta</taxon>
        <taxon>Embryophyta</taxon>
        <taxon>Tracheophyta</taxon>
        <taxon>Spermatophyta</taxon>
        <taxon>Magnoliopsida</taxon>
        <taxon>eudicotyledons</taxon>
        <taxon>Gunneridae</taxon>
        <taxon>Pentapetalae</taxon>
        <taxon>rosids</taxon>
        <taxon>malvids</taxon>
        <taxon>Malvales</taxon>
        <taxon>Dipterocarpaceae</taxon>
        <taxon>Rubroshorea</taxon>
    </lineage>
</organism>
<reference evidence="2 3" key="1">
    <citation type="journal article" date="2021" name="Commun. Biol.">
        <title>The genome of Shorea leprosula (Dipterocarpaceae) highlights the ecological relevance of drought in aseasonal tropical rainforests.</title>
        <authorList>
            <person name="Ng K.K.S."/>
            <person name="Kobayashi M.J."/>
            <person name="Fawcett J.A."/>
            <person name="Hatakeyama M."/>
            <person name="Paape T."/>
            <person name="Ng C.H."/>
            <person name="Ang C.C."/>
            <person name="Tnah L.H."/>
            <person name="Lee C.T."/>
            <person name="Nishiyama T."/>
            <person name="Sese J."/>
            <person name="O'Brien M.J."/>
            <person name="Copetti D."/>
            <person name="Mohd Noor M.I."/>
            <person name="Ong R.C."/>
            <person name="Putra M."/>
            <person name="Sireger I.Z."/>
            <person name="Indrioko S."/>
            <person name="Kosugi Y."/>
            <person name="Izuno A."/>
            <person name="Isagi Y."/>
            <person name="Lee S.L."/>
            <person name="Shimizu K.K."/>
        </authorList>
    </citation>
    <scope>NUCLEOTIDE SEQUENCE [LARGE SCALE GENOMIC DNA]</scope>
    <source>
        <strain evidence="2">214</strain>
    </source>
</reference>
<dbReference type="Proteomes" id="UP001054252">
    <property type="component" value="Unassembled WGS sequence"/>
</dbReference>